<evidence type="ECO:0000313" key="5">
    <source>
        <dbReference type="Proteomes" id="UP000245507"/>
    </source>
</evidence>
<dbReference type="AlphaFoldDB" id="A0A316TKN1"/>
<proteinExistence type="predicted"/>
<evidence type="ECO:0000256" key="2">
    <source>
        <dbReference type="PROSITE-ProRule" id="PRU00335"/>
    </source>
</evidence>
<protein>
    <submittedName>
        <fullName evidence="4">TetR family transcriptional regulator</fullName>
    </submittedName>
</protein>
<dbReference type="PROSITE" id="PS50977">
    <property type="entry name" value="HTH_TETR_2"/>
    <property type="match status" value="1"/>
</dbReference>
<name>A0A316TKN1_9ACTN</name>
<dbReference type="InterPro" id="IPR050109">
    <property type="entry name" value="HTH-type_TetR-like_transc_reg"/>
</dbReference>
<dbReference type="InterPro" id="IPR041583">
    <property type="entry name" value="TetR_C_31"/>
</dbReference>
<keyword evidence="5" id="KW-1185">Reference proteome</keyword>
<dbReference type="InterPro" id="IPR001647">
    <property type="entry name" value="HTH_TetR"/>
</dbReference>
<evidence type="ECO:0000256" key="1">
    <source>
        <dbReference type="ARBA" id="ARBA00023125"/>
    </source>
</evidence>
<dbReference type="Proteomes" id="UP000245507">
    <property type="component" value="Unassembled WGS sequence"/>
</dbReference>
<feature type="DNA-binding region" description="H-T-H motif" evidence="2">
    <location>
        <begin position="30"/>
        <end position="49"/>
    </location>
</feature>
<dbReference type="EMBL" id="QGDD01000004">
    <property type="protein sequence ID" value="PWN02852.1"/>
    <property type="molecule type" value="Genomic_DNA"/>
</dbReference>
<sequence>MARMPLPQRRQQLVDAAIAVLTREGVAKATTRAIVAEADTSLSVFHYCFDSKQELLDAVIKTLVRTNIDLAEASFDTGASRREMIRAGLAAYWSHVTANPDQHLLTYELTQYCLRKPGYAAVARQQYDSYAQAFLTLLSALGAETAGPRETVGRYLAATIDGVTIDWLVRRDDRSAEQVLDLMAQHIDEVLLVPEPART</sequence>
<dbReference type="InterPro" id="IPR036271">
    <property type="entry name" value="Tet_transcr_reg_TetR-rel_C_sf"/>
</dbReference>
<dbReference type="RefSeq" id="WP_109693653.1">
    <property type="nucleotide sequence ID" value="NZ_QGDD01000004.1"/>
</dbReference>
<evidence type="ECO:0000259" key="3">
    <source>
        <dbReference type="PROSITE" id="PS50977"/>
    </source>
</evidence>
<keyword evidence="1 2" id="KW-0238">DNA-binding</keyword>
<dbReference type="PANTHER" id="PTHR30055:SF226">
    <property type="entry name" value="HTH-TYPE TRANSCRIPTIONAL REGULATOR PKSA"/>
    <property type="match status" value="1"/>
</dbReference>
<gene>
    <name evidence="4" type="ORF">DJ010_10630</name>
</gene>
<dbReference type="Pfam" id="PF00440">
    <property type="entry name" value="TetR_N"/>
    <property type="match status" value="1"/>
</dbReference>
<feature type="domain" description="HTH tetR-type" evidence="3">
    <location>
        <begin position="7"/>
        <end position="67"/>
    </location>
</feature>
<dbReference type="InterPro" id="IPR009057">
    <property type="entry name" value="Homeodomain-like_sf"/>
</dbReference>
<comment type="caution">
    <text evidence="4">The sequence shown here is derived from an EMBL/GenBank/DDBJ whole genome shotgun (WGS) entry which is preliminary data.</text>
</comment>
<accession>A0A316TKN1</accession>
<dbReference type="SUPFAM" id="SSF46689">
    <property type="entry name" value="Homeodomain-like"/>
    <property type="match status" value="1"/>
</dbReference>
<dbReference type="GO" id="GO:0003700">
    <property type="term" value="F:DNA-binding transcription factor activity"/>
    <property type="evidence" value="ECO:0007669"/>
    <property type="project" value="TreeGrafter"/>
</dbReference>
<reference evidence="4 5" key="1">
    <citation type="submission" date="2018-05" db="EMBL/GenBank/DDBJ databases">
        <title>Nocardioides silvaticus genome.</title>
        <authorList>
            <person name="Li C."/>
            <person name="Wang G."/>
        </authorList>
    </citation>
    <scope>NUCLEOTIDE SEQUENCE [LARGE SCALE GENOMIC DNA]</scope>
    <source>
        <strain evidence="4 5">CCTCC AB 2018079</strain>
    </source>
</reference>
<dbReference type="SUPFAM" id="SSF48498">
    <property type="entry name" value="Tetracyclin repressor-like, C-terminal domain"/>
    <property type="match status" value="1"/>
</dbReference>
<dbReference type="Pfam" id="PF17940">
    <property type="entry name" value="TetR_C_31"/>
    <property type="match status" value="1"/>
</dbReference>
<dbReference type="OrthoDB" id="5242433at2"/>
<dbReference type="GO" id="GO:0000976">
    <property type="term" value="F:transcription cis-regulatory region binding"/>
    <property type="evidence" value="ECO:0007669"/>
    <property type="project" value="TreeGrafter"/>
</dbReference>
<evidence type="ECO:0000313" key="4">
    <source>
        <dbReference type="EMBL" id="PWN02852.1"/>
    </source>
</evidence>
<organism evidence="4 5">
    <name type="scientific">Nocardioides silvaticus</name>
    <dbReference type="NCBI Taxonomy" id="2201891"/>
    <lineage>
        <taxon>Bacteria</taxon>
        <taxon>Bacillati</taxon>
        <taxon>Actinomycetota</taxon>
        <taxon>Actinomycetes</taxon>
        <taxon>Propionibacteriales</taxon>
        <taxon>Nocardioidaceae</taxon>
        <taxon>Nocardioides</taxon>
    </lineage>
</organism>
<dbReference type="Gene3D" id="1.10.357.10">
    <property type="entry name" value="Tetracycline Repressor, domain 2"/>
    <property type="match status" value="1"/>
</dbReference>
<dbReference type="PANTHER" id="PTHR30055">
    <property type="entry name" value="HTH-TYPE TRANSCRIPTIONAL REGULATOR RUTR"/>
    <property type="match status" value="1"/>
</dbReference>